<comment type="caution">
    <text evidence="2">The sequence shown here is derived from an EMBL/GenBank/DDBJ whole genome shotgun (WGS) entry which is preliminary data.</text>
</comment>
<name>A0A699QT95_TANCI</name>
<dbReference type="EMBL" id="BKCJ011065408">
    <property type="protein sequence ID" value="GFC78389.1"/>
    <property type="molecule type" value="Genomic_DNA"/>
</dbReference>
<protein>
    <submittedName>
        <fullName evidence="2">Uncharacterized protein</fullName>
    </submittedName>
</protein>
<gene>
    <name evidence="2" type="ORF">Tci_850359</name>
</gene>
<feature type="region of interest" description="Disordered" evidence="1">
    <location>
        <begin position="1"/>
        <end position="88"/>
    </location>
</feature>
<sequence length="209" mass="22565">GPLPPVVIREPESGKYQPLPEVPGKGNAKVTEEQSKREESEKGMPGTNEGSQGKGEGQAGPDPGAQAEGQIGSDVLLEDPASSSGTLSSLQHLSKDIRFEDLFFSDKPSEADNEKTTAETEVESMVSVTIQQDMSLIPPITSPIINLTSRPESPKVHQQFKATTIETTTTTLPLPPAQQQSTAEAMMMKRIGELEHIMTNLIQVNKEME</sequence>
<feature type="compositionally biased region" description="Basic and acidic residues" evidence="1">
    <location>
        <begin position="30"/>
        <end position="42"/>
    </location>
</feature>
<feature type="non-terminal residue" evidence="2">
    <location>
        <position position="1"/>
    </location>
</feature>
<organism evidence="2">
    <name type="scientific">Tanacetum cinerariifolium</name>
    <name type="common">Dalmatian daisy</name>
    <name type="synonym">Chrysanthemum cinerariifolium</name>
    <dbReference type="NCBI Taxonomy" id="118510"/>
    <lineage>
        <taxon>Eukaryota</taxon>
        <taxon>Viridiplantae</taxon>
        <taxon>Streptophyta</taxon>
        <taxon>Embryophyta</taxon>
        <taxon>Tracheophyta</taxon>
        <taxon>Spermatophyta</taxon>
        <taxon>Magnoliopsida</taxon>
        <taxon>eudicotyledons</taxon>
        <taxon>Gunneridae</taxon>
        <taxon>Pentapetalae</taxon>
        <taxon>asterids</taxon>
        <taxon>campanulids</taxon>
        <taxon>Asterales</taxon>
        <taxon>Asteraceae</taxon>
        <taxon>Asteroideae</taxon>
        <taxon>Anthemideae</taxon>
        <taxon>Anthemidinae</taxon>
        <taxon>Tanacetum</taxon>
    </lineage>
</organism>
<proteinExistence type="predicted"/>
<evidence type="ECO:0000256" key="1">
    <source>
        <dbReference type="SAM" id="MobiDB-lite"/>
    </source>
</evidence>
<dbReference type="AlphaFoldDB" id="A0A699QT95"/>
<evidence type="ECO:0000313" key="2">
    <source>
        <dbReference type="EMBL" id="GFC78389.1"/>
    </source>
</evidence>
<accession>A0A699QT95</accession>
<reference evidence="2" key="1">
    <citation type="journal article" date="2019" name="Sci. Rep.">
        <title>Draft genome of Tanacetum cinerariifolium, the natural source of mosquito coil.</title>
        <authorList>
            <person name="Yamashiro T."/>
            <person name="Shiraishi A."/>
            <person name="Satake H."/>
            <person name="Nakayama K."/>
        </authorList>
    </citation>
    <scope>NUCLEOTIDE SEQUENCE</scope>
</reference>
<feature type="non-terminal residue" evidence="2">
    <location>
        <position position="209"/>
    </location>
</feature>